<dbReference type="InParanoid" id="F0YFQ0"/>
<keyword evidence="6" id="KW-1185">Reference proteome</keyword>
<dbReference type="Pfam" id="PF00271">
    <property type="entry name" value="Helicase_C"/>
    <property type="match status" value="1"/>
</dbReference>
<dbReference type="RefSeq" id="XP_009039322.1">
    <property type="nucleotide sequence ID" value="XM_009041074.1"/>
</dbReference>
<dbReference type="SUPFAM" id="SSF52540">
    <property type="entry name" value="P-loop containing nucleoside triphosphate hydrolases"/>
    <property type="match status" value="1"/>
</dbReference>
<dbReference type="Proteomes" id="UP000002729">
    <property type="component" value="Unassembled WGS sequence"/>
</dbReference>
<reference evidence="5 6" key="1">
    <citation type="journal article" date="2011" name="Proc. Natl. Acad. Sci. U.S.A.">
        <title>Niche of harmful alga Aureococcus anophagefferens revealed through ecogenomics.</title>
        <authorList>
            <person name="Gobler C.J."/>
            <person name="Berry D.L."/>
            <person name="Dyhrman S.T."/>
            <person name="Wilhelm S.W."/>
            <person name="Salamov A."/>
            <person name="Lobanov A.V."/>
            <person name="Zhang Y."/>
            <person name="Collier J.L."/>
            <person name="Wurch L.L."/>
            <person name="Kustka A.B."/>
            <person name="Dill B.D."/>
            <person name="Shah M."/>
            <person name="VerBerkmoes N.C."/>
            <person name="Kuo A."/>
            <person name="Terry A."/>
            <person name="Pangilinan J."/>
            <person name="Lindquist E.A."/>
            <person name="Lucas S."/>
            <person name="Paulsen I.T."/>
            <person name="Hattenrath-Lehmann T.K."/>
            <person name="Talmage S.C."/>
            <person name="Walker E.A."/>
            <person name="Koch F."/>
            <person name="Burson A.M."/>
            <person name="Marcoval M.A."/>
            <person name="Tang Y.Z."/>
            <person name="Lecleir G.R."/>
            <person name="Coyne K.J."/>
            <person name="Berg G.M."/>
            <person name="Bertrand E.M."/>
            <person name="Saito M.A."/>
            <person name="Gladyshev V.N."/>
            <person name="Grigoriev I.V."/>
        </authorList>
    </citation>
    <scope>NUCLEOTIDE SEQUENCE [LARGE SCALE GENOMIC DNA]</scope>
    <source>
        <strain evidence="6">CCMP 1984</strain>
    </source>
</reference>
<keyword evidence="2" id="KW-0378">Hydrolase</keyword>
<dbReference type="PANTHER" id="PTHR45626">
    <property type="entry name" value="TRANSCRIPTION TERMINATION FACTOR 2-RELATED"/>
    <property type="match status" value="1"/>
</dbReference>
<dbReference type="GO" id="GO:0016787">
    <property type="term" value="F:hydrolase activity"/>
    <property type="evidence" value="ECO:0007669"/>
    <property type="project" value="UniProtKB-KW"/>
</dbReference>
<dbReference type="InterPro" id="IPR001650">
    <property type="entry name" value="Helicase_C-like"/>
</dbReference>
<feature type="non-terminal residue" evidence="5">
    <location>
        <position position="106"/>
    </location>
</feature>
<dbReference type="GeneID" id="20229013"/>
<accession>F0YFQ0</accession>
<protein>
    <recommendedName>
        <fullName evidence="4">Helicase C-terminal domain-containing protein</fullName>
    </recommendedName>
</protein>
<dbReference type="GO" id="GO:0005634">
    <property type="term" value="C:nucleus"/>
    <property type="evidence" value="ECO:0007669"/>
    <property type="project" value="TreeGrafter"/>
</dbReference>
<feature type="non-terminal residue" evidence="5">
    <location>
        <position position="1"/>
    </location>
</feature>
<dbReference type="GO" id="GO:0008094">
    <property type="term" value="F:ATP-dependent activity, acting on DNA"/>
    <property type="evidence" value="ECO:0007669"/>
    <property type="project" value="TreeGrafter"/>
</dbReference>
<dbReference type="EMBL" id="GL833137">
    <property type="protein sequence ID" value="EGB06068.1"/>
    <property type="molecule type" value="Genomic_DNA"/>
</dbReference>
<dbReference type="KEGG" id="aaf:AURANDRAFT_7750"/>
<evidence type="ECO:0000259" key="4">
    <source>
        <dbReference type="PROSITE" id="PS51194"/>
    </source>
</evidence>
<dbReference type="InterPro" id="IPR049730">
    <property type="entry name" value="SNF2/RAD54-like_C"/>
</dbReference>
<name>F0YFQ0_AURAN</name>
<dbReference type="OrthoDB" id="204028at2759"/>
<dbReference type="CDD" id="cd18793">
    <property type="entry name" value="SF2_C_SNF"/>
    <property type="match status" value="1"/>
</dbReference>
<evidence type="ECO:0000256" key="3">
    <source>
        <dbReference type="ARBA" id="ARBA00022840"/>
    </source>
</evidence>
<feature type="domain" description="Helicase C-terminal" evidence="4">
    <location>
        <begin position="1"/>
        <end position="106"/>
    </location>
</feature>
<dbReference type="Gene3D" id="3.40.50.300">
    <property type="entry name" value="P-loop containing nucleotide triphosphate hydrolases"/>
    <property type="match status" value="1"/>
</dbReference>
<evidence type="ECO:0000313" key="5">
    <source>
        <dbReference type="EMBL" id="EGB06068.1"/>
    </source>
</evidence>
<keyword evidence="3" id="KW-0067">ATP-binding</keyword>
<evidence type="ECO:0000256" key="1">
    <source>
        <dbReference type="ARBA" id="ARBA00022741"/>
    </source>
</evidence>
<keyword evidence="1" id="KW-0547">Nucleotide-binding</keyword>
<organism evidence="6">
    <name type="scientific">Aureococcus anophagefferens</name>
    <name type="common">Harmful bloom alga</name>
    <dbReference type="NCBI Taxonomy" id="44056"/>
    <lineage>
        <taxon>Eukaryota</taxon>
        <taxon>Sar</taxon>
        <taxon>Stramenopiles</taxon>
        <taxon>Ochrophyta</taxon>
        <taxon>Pelagophyceae</taxon>
        <taxon>Pelagomonadales</taxon>
        <taxon>Pelagomonadaceae</taxon>
        <taxon>Aureococcus</taxon>
    </lineage>
</organism>
<dbReference type="GO" id="GO:0005524">
    <property type="term" value="F:ATP binding"/>
    <property type="evidence" value="ECO:0007669"/>
    <property type="project" value="UniProtKB-KW"/>
</dbReference>
<dbReference type="AlphaFoldDB" id="F0YFQ0"/>
<dbReference type="SMART" id="SM00490">
    <property type="entry name" value="HELICc"/>
    <property type="match status" value="1"/>
</dbReference>
<sequence length="106" mass="11585">LRDDGFVVCEFTGGTSANDRDKHIRTFQSGLGKRGAPATVFVITTRSGNVGITLTAATRVYLMEPMLDPGTEVQAAGRIHRLGQTKDVLVTRFCFKNTVEEDIVKL</sequence>
<dbReference type="InterPro" id="IPR027417">
    <property type="entry name" value="P-loop_NTPase"/>
</dbReference>
<evidence type="ECO:0000313" key="6">
    <source>
        <dbReference type="Proteomes" id="UP000002729"/>
    </source>
</evidence>
<dbReference type="GO" id="GO:0006281">
    <property type="term" value="P:DNA repair"/>
    <property type="evidence" value="ECO:0007669"/>
    <property type="project" value="TreeGrafter"/>
</dbReference>
<gene>
    <name evidence="5" type="ORF">AURANDRAFT_7750</name>
</gene>
<evidence type="ECO:0000256" key="2">
    <source>
        <dbReference type="ARBA" id="ARBA00022801"/>
    </source>
</evidence>
<dbReference type="PROSITE" id="PS51194">
    <property type="entry name" value="HELICASE_CTER"/>
    <property type="match status" value="1"/>
</dbReference>
<dbReference type="eggNOG" id="KOG1001">
    <property type="taxonomic scope" value="Eukaryota"/>
</dbReference>
<dbReference type="InterPro" id="IPR050628">
    <property type="entry name" value="SNF2_RAD54_helicase_TF"/>
</dbReference>
<proteinExistence type="predicted"/>